<reference evidence="1 2" key="1">
    <citation type="submission" date="2018-05" db="EMBL/GenBank/DDBJ databases">
        <title>The genome of Vibrio coralliilyticus phage YC.</title>
        <authorList>
            <person name="Benler S."/>
        </authorList>
    </citation>
    <scope>NUCLEOTIDE SEQUENCE [LARGE SCALE GENOMIC DNA]</scope>
</reference>
<organism evidence="1 2">
    <name type="scientific">Vibrio phage YC</name>
    <dbReference type="NCBI Taxonomy" id="2267403"/>
    <lineage>
        <taxon>Viruses</taxon>
        <taxon>Duplodnaviria</taxon>
        <taxon>Heunggongvirae</taxon>
        <taxon>Uroviricota</taxon>
        <taxon>Caudoviricetes</taxon>
        <taxon>Pantevenvirales</taxon>
        <taxon>Ackermannviridae</taxon>
        <taxon>Campanilevirus</taxon>
        <taxon>Campanilevirus YC</taxon>
    </lineage>
</organism>
<proteinExistence type="predicted"/>
<dbReference type="EMBL" id="MH375644">
    <property type="protein sequence ID" value="AXC34454.1"/>
    <property type="molecule type" value="Genomic_DNA"/>
</dbReference>
<sequence length="97" mass="11054">MIHEVIADGTVLKIDGVEVDISVKHQRVADLVDKYNEGSYSVLEVLYVYSKEFNYWLFATHNSLPDNVAYGQTLDSLADETNESFINFLEENGVEFM</sequence>
<dbReference type="Proteomes" id="UP000260311">
    <property type="component" value="Segment"/>
</dbReference>
<evidence type="ECO:0000313" key="1">
    <source>
        <dbReference type="EMBL" id="AXC34454.1"/>
    </source>
</evidence>
<evidence type="ECO:0000313" key="2">
    <source>
        <dbReference type="Proteomes" id="UP000260311"/>
    </source>
</evidence>
<dbReference type="RefSeq" id="YP_009838300.1">
    <property type="nucleotide sequence ID" value="NC_048709.1"/>
</dbReference>
<dbReference type="GeneID" id="55608532"/>
<accession>A0A384ZS62</accession>
<name>A0A384ZS62_9CAUD</name>
<dbReference type="KEGG" id="vg:55608532"/>
<protein>
    <submittedName>
        <fullName evidence="1">Uncharacterized protein</fullName>
    </submittedName>
</protein>
<keyword evidence="2" id="KW-1185">Reference proteome</keyword>